<dbReference type="NCBIfam" id="TIGR02710">
    <property type="entry name" value="TIGR02710 family CRISPR-associated CARF protein"/>
    <property type="match status" value="1"/>
</dbReference>
<organism evidence="2 3">
    <name type="scientific">Marinithermus hydrothermalis (strain DSM 14884 / JCM 11576 / T1)</name>
    <dbReference type="NCBI Taxonomy" id="869210"/>
    <lineage>
        <taxon>Bacteria</taxon>
        <taxon>Thermotogati</taxon>
        <taxon>Deinococcota</taxon>
        <taxon>Deinococci</taxon>
        <taxon>Thermales</taxon>
        <taxon>Thermaceae</taxon>
        <taxon>Marinithermus</taxon>
    </lineage>
</organism>
<dbReference type="Proteomes" id="UP000007030">
    <property type="component" value="Chromosome"/>
</dbReference>
<dbReference type="InterPro" id="IPR054008">
    <property type="entry name" value="Csm6_6H"/>
</dbReference>
<dbReference type="eggNOG" id="COG0457">
    <property type="taxonomic scope" value="Bacteria"/>
</dbReference>
<evidence type="ECO:0000313" key="2">
    <source>
        <dbReference type="EMBL" id="AEB10945.1"/>
    </source>
</evidence>
<protein>
    <submittedName>
        <fullName evidence="2">CRISPR-associated protein, TIGR02710 family</fullName>
    </submittedName>
</protein>
<dbReference type="STRING" id="869210.Marky_0182"/>
<accession>F2NNA4</accession>
<dbReference type="AlphaFoldDB" id="F2NNA4"/>
<feature type="domain" description="Csm6 6H" evidence="1">
    <location>
        <begin position="142"/>
        <end position="232"/>
    </location>
</feature>
<dbReference type="EMBL" id="CP002630">
    <property type="protein sequence ID" value="AEB10945.1"/>
    <property type="molecule type" value="Genomic_DNA"/>
</dbReference>
<gene>
    <name evidence="2" type="ordered locus">Marky_0182</name>
</gene>
<dbReference type="Pfam" id="PF22205">
    <property type="entry name" value="Csm6_6H"/>
    <property type="match status" value="1"/>
</dbReference>
<name>F2NNA4_MARHT</name>
<evidence type="ECO:0000313" key="3">
    <source>
        <dbReference type="Proteomes" id="UP000007030"/>
    </source>
</evidence>
<dbReference type="HOGENOM" id="CLU_045222_0_0_0"/>
<dbReference type="Pfam" id="PF09670">
    <property type="entry name" value="Cas_Cas02710"/>
    <property type="match status" value="1"/>
</dbReference>
<evidence type="ECO:0000259" key="1">
    <source>
        <dbReference type="Pfam" id="PF22205"/>
    </source>
</evidence>
<proteinExistence type="predicted"/>
<sequence length="397" mass="45087">MLIATVGQTPDPVLASLMEHAPDGVIFIASQDSHPTAALILSEFKRELKHHTILIEEPESLTESYQAARKALKKAKEWEARVILAEITGGTKPMIAGLALALTGQGVTFSYVGGTRRDEAGRVVSGHEKIRLLEDPTTRYYTQEWSAFRQAWNAGRMLEAQAWLERILSRPLTPSEERFHRHLLGITRGMDAWDRFQHAEALERFRAHLEPALAVAEAWHHGAKVRVLTALEAAQGFLERIVQAKGKPVPELLQDLLANAERRAQAGRYDDALARLYRAVELAAEVDLYERHQLWLRKPDAWPQGVPEYLKERARGMLGLKEVLDLAFDLDLHFGASGTLAQVLRGDYERKLRPLLQRRHESILAHGTRPVTREDYEKMRDYLHSLGLEPAPEWPRW</sequence>
<dbReference type="Gene3D" id="3.40.50.10770">
    <property type="entry name" value="Hypothetical protein VC1899 like domain (Restriction endonuclease-like)"/>
    <property type="match status" value="1"/>
</dbReference>
<reference evidence="2 3" key="1">
    <citation type="journal article" date="2012" name="Stand. Genomic Sci.">
        <title>Complete genome sequence of the aerobic, heterotroph Marinithermus hydrothermalis type strain (T1(T)) from a deep-sea hydrothermal vent chimney.</title>
        <authorList>
            <person name="Copeland A."/>
            <person name="Gu W."/>
            <person name="Yasawong M."/>
            <person name="Lapidus A."/>
            <person name="Lucas S."/>
            <person name="Deshpande S."/>
            <person name="Pagani I."/>
            <person name="Tapia R."/>
            <person name="Cheng J.F."/>
            <person name="Goodwin L.A."/>
            <person name="Pitluck S."/>
            <person name="Liolios K."/>
            <person name="Ivanova N."/>
            <person name="Mavromatis K."/>
            <person name="Mikhailova N."/>
            <person name="Pati A."/>
            <person name="Chen A."/>
            <person name="Palaniappan K."/>
            <person name="Land M."/>
            <person name="Pan C."/>
            <person name="Brambilla E.M."/>
            <person name="Rohde M."/>
            <person name="Tindall B.J."/>
            <person name="Sikorski J."/>
            <person name="Goker M."/>
            <person name="Detter J.C."/>
            <person name="Bristow J."/>
            <person name="Eisen J.A."/>
            <person name="Markowitz V."/>
            <person name="Hugenholtz P."/>
            <person name="Kyrpides N.C."/>
            <person name="Klenk H.P."/>
            <person name="Woyke T."/>
        </authorList>
    </citation>
    <scope>NUCLEOTIDE SEQUENCE [LARGE SCALE GENOMIC DNA]</scope>
    <source>
        <strain evidence="3">DSM 14884 / JCM 11576 / T1</strain>
    </source>
</reference>
<dbReference type="KEGG" id="mhd:Marky_0182"/>
<keyword evidence="3" id="KW-1185">Reference proteome</keyword>
<dbReference type="InterPro" id="IPR014082">
    <property type="entry name" value="CRISPR-assoc_prot_Cas02710"/>
</dbReference>